<name>A0A2I0V4T3_9BACI</name>
<dbReference type="NCBIfam" id="TIGR02168">
    <property type="entry name" value="SMC_prok_B"/>
    <property type="match status" value="1"/>
</dbReference>
<dbReference type="AlphaFoldDB" id="A0A2I0V4T3"/>
<dbReference type="EMBL" id="PDFK01000001">
    <property type="protein sequence ID" value="PKU53300.1"/>
    <property type="molecule type" value="Genomic_DNA"/>
</dbReference>
<dbReference type="InterPro" id="IPR027417">
    <property type="entry name" value="P-loop_NTPase"/>
</dbReference>
<dbReference type="InterPro" id="IPR036277">
    <property type="entry name" value="SMC_hinge_sf"/>
</dbReference>
<dbReference type="PANTHER" id="PTHR43977">
    <property type="entry name" value="STRUCTURAL MAINTENANCE OF CHROMOSOMES PROTEIN 3"/>
    <property type="match status" value="1"/>
</dbReference>
<feature type="coiled-coil region" evidence="7">
    <location>
        <begin position="680"/>
        <end position="728"/>
    </location>
</feature>
<comment type="subunit">
    <text evidence="7">Homodimer.</text>
</comment>
<dbReference type="GO" id="GO:0006260">
    <property type="term" value="P:DNA replication"/>
    <property type="evidence" value="ECO:0007669"/>
    <property type="project" value="UniProtKB-UniRule"/>
</dbReference>
<dbReference type="InterPro" id="IPR011890">
    <property type="entry name" value="SMC_prok"/>
</dbReference>
<comment type="similarity">
    <text evidence="7">Belongs to the SMC family.</text>
</comment>
<evidence type="ECO:0000313" key="9">
    <source>
        <dbReference type="EMBL" id="PKU53300.1"/>
    </source>
</evidence>
<keyword evidence="5 7" id="KW-0175">Coiled coil</keyword>
<feature type="domain" description="SMC hinge" evidence="8">
    <location>
        <begin position="520"/>
        <end position="639"/>
    </location>
</feature>
<comment type="domain">
    <text evidence="7">Contains large globular domains required for ATP hydrolysis at each terminus and a third globular domain forming a flexible hinge near the middle of the molecule. These domains are separated by coiled-coil structures.</text>
</comment>
<dbReference type="HAMAP" id="MF_01894">
    <property type="entry name" value="Smc_prok"/>
    <property type="match status" value="1"/>
</dbReference>
<evidence type="ECO:0000256" key="1">
    <source>
        <dbReference type="ARBA" id="ARBA00004496"/>
    </source>
</evidence>
<dbReference type="InterPro" id="IPR024704">
    <property type="entry name" value="SMC"/>
</dbReference>
<accession>A0A2I0V4T3</accession>
<comment type="subcellular location">
    <subcellularLocation>
        <location evidence="1 7">Cytoplasm</location>
    </subcellularLocation>
</comment>
<dbReference type="GO" id="GO:0005524">
    <property type="term" value="F:ATP binding"/>
    <property type="evidence" value="ECO:0007669"/>
    <property type="project" value="UniProtKB-UniRule"/>
</dbReference>
<sequence length="1193" mass="135483">MFLKRLEVIGFKSFAERIGIDFVPGVTAVVGPNGSGKSNVTDAIRWVLGEQSAKSLRGAKMEDVIFAGSDSRKPLNFAEVTLILDNTDEQLAFSYTEVSVTRRVYRSGDSEYLLNNQQCRLKDITDLFMDSGLGKEAFSIISQGRVDEILNSRPDDRRSIFEEAAGVLKYKIRKKKAEHKLVETDENLYRVLDILHELDNRLEPLEMQASSARDYVQMSTELKDFDIAILVHDFKNCAQSLHALKAEFTELSATEQQQAQNIATIDIQTTNIRKLLKELDDYLDVSQADLVNATMEVERWDGRKALMAEKRQNASNQLLQLNATLQEAKEEVDVLLVQEQEKKEAFSEKQQALSILKQSIKQLEQSLNRSVTEIEQEIEEQKNRYIDSLNEEATIKNELKNIDQQLAQQKAMAARMSNQTDEIGQELTQIVAEKEKLVAEHTSTTNDLQAKLEQYESLQVQLKNTNSSFAEKQDMLYKAYQHQQQLKARKDTLAELEADFSGFFQGVKEVLLARDKGELQGIEGAVAELLQVEGKYSQAIETALGAASQHIVTTNERHAQQAIHWLKQKRAGRATFLPKTVMKSRKINPATIQLAIEHPAFIQIADALVTFNEDNRTIVENLLGHVIVAANLEGASQIARLCGFRYRVVTLDGDIVNAGGSLTGGAMKQQSSLFTRKAELDDLILKLESLQDSIYSAEQAVATEKDKLATLRDQVEQLKLEGEQLRKDEMQQAGRIRELEVVEKSLSARVSFTSTETQDVKTREEALLSQKQEAMERLNALADELVEINDTVEQLSKVKLQGETEKDVLREQLAEKRSQLAVMQEQMSQVQISTAELALQLNKAQQKVENISQEILWLQSDESTNHLSDEEVEEQVITWKARRDALQETISRKKEEKVGQQQELTTLEEQLKEMQRIHKGYLEAIRANELKQSRLEFEMDNFKEQLEENYQLTFEEAEEEALSIEDEEFVRRRVKLLKKSIEELGPVNLGAIEEYERVLERHTFLTEQREDLLAAQETLHEAIKEMDEEMTLRFSETFYAIREQFKLVFRELFGGGQADLVLIDPQNLLETGIEIVAQPPGKKLQNLSLLSGGERALTAIALLFSILNIRPVPFCILDEVEAALDEANVVRYSQYLKRFSRDTQFIVITHRKGTMEGADVLYGITMQESGVSKLVSVKLEDEPVLAEQRSEQA</sequence>
<dbReference type="Proteomes" id="UP000234956">
    <property type="component" value="Unassembled WGS sequence"/>
</dbReference>
<evidence type="ECO:0000256" key="7">
    <source>
        <dbReference type="HAMAP-Rule" id="MF_01894"/>
    </source>
</evidence>
<feature type="coiled-coil region" evidence="7">
    <location>
        <begin position="761"/>
        <end position="967"/>
    </location>
</feature>
<dbReference type="FunFam" id="3.40.50.300:FF:000984">
    <property type="entry name" value="Chromosome partition protein Smc"/>
    <property type="match status" value="1"/>
</dbReference>
<protein>
    <recommendedName>
        <fullName evidence="7">Chromosome partition protein Smc</fullName>
    </recommendedName>
</protein>
<keyword evidence="6 7" id="KW-0238">DNA-binding</keyword>
<dbReference type="GO" id="GO:0007059">
    <property type="term" value="P:chromosome segregation"/>
    <property type="evidence" value="ECO:0007669"/>
    <property type="project" value="UniProtKB-UniRule"/>
</dbReference>
<dbReference type="InterPro" id="IPR010935">
    <property type="entry name" value="SMC_hinge"/>
</dbReference>
<proteinExistence type="inferred from homology"/>
<comment type="function">
    <text evidence="7">Required for chromosome condensation and partitioning.</text>
</comment>
<reference evidence="9 10" key="1">
    <citation type="submission" date="2017-10" db="EMBL/GenBank/DDBJ databases">
        <title>Draft genome of Lysinibacillus fusiformis strain Juneja, a laboratory-derived pathogen of Drosophila melanogaster.</title>
        <authorList>
            <person name="Smith B.R."/>
            <person name="Unckless R.L."/>
        </authorList>
    </citation>
    <scope>NUCLEOTIDE SEQUENCE [LARGE SCALE GENOMIC DNA]</scope>
    <source>
        <strain evidence="9 10">Juneja</strain>
    </source>
</reference>
<dbReference type="Pfam" id="PF02463">
    <property type="entry name" value="SMC_N"/>
    <property type="match status" value="1"/>
</dbReference>
<keyword evidence="4 7" id="KW-0067">ATP-binding</keyword>
<gene>
    <name evidence="7 9" type="primary">smc</name>
    <name evidence="9" type="ORF">CRI88_02980</name>
</gene>
<evidence type="ECO:0000256" key="5">
    <source>
        <dbReference type="ARBA" id="ARBA00023054"/>
    </source>
</evidence>
<keyword evidence="2 7" id="KW-0963">Cytoplasm</keyword>
<evidence type="ECO:0000256" key="6">
    <source>
        <dbReference type="ARBA" id="ARBA00023125"/>
    </source>
</evidence>
<dbReference type="GO" id="GO:0007062">
    <property type="term" value="P:sister chromatid cohesion"/>
    <property type="evidence" value="ECO:0007669"/>
    <property type="project" value="InterPro"/>
</dbReference>
<evidence type="ECO:0000256" key="3">
    <source>
        <dbReference type="ARBA" id="ARBA00022741"/>
    </source>
</evidence>
<dbReference type="FunFam" id="3.40.50.300:FF:000901">
    <property type="entry name" value="Chromosome partition protein Smc"/>
    <property type="match status" value="1"/>
</dbReference>
<dbReference type="GO" id="GO:0030261">
    <property type="term" value="P:chromosome condensation"/>
    <property type="evidence" value="ECO:0007669"/>
    <property type="project" value="InterPro"/>
</dbReference>
<keyword evidence="3 7" id="KW-0547">Nucleotide-binding</keyword>
<organism evidence="9 10">
    <name type="scientific">Lysinibacillus fusiformis</name>
    <dbReference type="NCBI Taxonomy" id="28031"/>
    <lineage>
        <taxon>Bacteria</taxon>
        <taxon>Bacillati</taxon>
        <taxon>Bacillota</taxon>
        <taxon>Bacilli</taxon>
        <taxon>Bacillales</taxon>
        <taxon>Bacillaceae</taxon>
        <taxon>Lysinibacillus</taxon>
    </lineage>
</organism>
<dbReference type="GO" id="GO:0016887">
    <property type="term" value="F:ATP hydrolysis activity"/>
    <property type="evidence" value="ECO:0007669"/>
    <property type="project" value="InterPro"/>
</dbReference>
<dbReference type="Gene3D" id="3.30.70.1620">
    <property type="match status" value="1"/>
</dbReference>
<dbReference type="GO" id="GO:0005737">
    <property type="term" value="C:cytoplasm"/>
    <property type="evidence" value="ECO:0007669"/>
    <property type="project" value="UniProtKB-SubCell"/>
</dbReference>
<dbReference type="SMART" id="SM00968">
    <property type="entry name" value="SMC_hinge"/>
    <property type="match status" value="1"/>
</dbReference>
<dbReference type="CDD" id="cd03278">
    <property type="entry name" value="ABC_SMC_barmotin"/>
    <property type="match status" value="2"/>
</dbReference>
<dbReference type="SUPFAM" id="SSF75553">
    <property type="entry name" value="Smc hinge domain"/>
    <property type="match status" value="1"/>
</dbReference>
<evidence type="ECO:0000256" key="4">
    <source>
        <dbReference type="ARBA" id="ARBA00022840"/>
    </source>
</evidence>
<dbReference type="PIRSF" id="PIRSF005719">
    <property type="entry name" value="SMC"/>
    <property type="match status" value="1"/>
</dbReference>
<dbReference type="GO" id="GO:0003677">
    <property type="term" value="F:DNA binding"/>
    <property type="evidence" value="ECO:0007669"/>
    <property type="project" value="UniProtKB-UniRule"/>
</dbReference>
<dbReference type="InterPro" id="IPR003395">
    <property type="entry name" value="RecF/RecN/SMC_N"/>
</dbReference>
<comment type="caution">
    <text evidence="9">The sequence shown here is derived from an EMBL/GenBank/DDBJ whole genome shotgun (WGS) entry which is preliminary data.</text>
</comment>
<evidence type="ECO:0000313" key="10">
    <source>
        <dbReference type="Proteomes" id="UP000234956"/>
    </source>
</evidence>
<dbReference type="GO" id="GO:0005694">
    <property type="term" value="C:chromosome"/>
    <property type="evidence" value="ECO:0007669"/>
    <property type="project" value="InterPro"/>
</dbReference>
<dbReference type="Gene3D" id="1.20.1060.20">
    <property type="match status" value="1"/>
</dbReference>
<dbReference type="RefSeq" id="WP_058843498.1">
    <property type="nucleotide sequence ID" value="NZ_PDFK01000001.1"/>
</dbReference>
<feature type="binding site" evidence="7">
    <location>
        <begin position="32"/>
        <end position="39"/>
    </location>
    <ligand>
        <name>ATP</name>
        <dbReference type="ChEBI" id="CHEBI:30616"/>
    </ligand>
</feature>
<evidence type="ECO:0000256" key="2">
    <source>
        <dbReference type="ARBA" id="ARBA00022490"/>
    </source>
</evidence>
<dbReference type="Gene3D" id="3.40.50.300">
    <property type="entry name" value="P-loop containing nucleotide triphosphate hydrolases"/>
    <property type="match status" value="2"/>
</dbReference>
<evidence type="ECO:0000259" key="8">
    <source>
        <dbReference type="SMART" id="SM00968"/>
    </source>
</evidence>
<dbReference type="SUPFAM" id="SSF52540">
    <property type="entry name" value="P-loop containing nucleoside triphosphate hydrolases"/>
    <property type="match status" value="1"/>
</dbReference>
<dbReference type="Pfam" id="PF06470">
    <property type="entry name" value="SMC_hinge"/>
    <property type="match status" value="1"/>
</dbReference>
<feature type="coiled-coil region" evidence="7">
    <location>
        <begin position="311"/>
        <end position="468"/>
    </location>
</feature>